<reference evidence="11 12" key="1">
    <citation type="submission" date="2024-01" db="EMBL/GenBank/DDBJ databases">
        <title>A draft genome for the cacao thread blight pathogen Marasmiellus scandens.</title>
        <authorList>
            <person name="Baruah I.K."/>
            <person name="Leung J."/>
            <person name="Bukari Y."/>
            <person name="Amoako-Attah I."/>
            <person name="Meinhardt L.W."/>
            <person name="Bailey B.A."/>
            <person name="Cohen S.P."/>
        </authorList>
    </citation>
    <scope>NUCLEOTIDE SEQUENCE [LARGE SCALE GENOMIC DNA]</scope>
    <source>
        <strain evidence="11 12">GH-19</strain>
    </source>
</reference>
<evidence type="ECO:0000256" key="6">
    <source>
        <dbReference type="ARBA" id="ARBA00022832"/>
    </source>
</evidence>
<gene>
    <name evidence="11" type="ORF">VKT23_012163</name>
</gene>
<feature type="domain" description="Phospholipase/carboxylesterase/thioesterase" evidence="10">
    <location>
        <begin position="29"/>
        <end position="261"/>
    </location>
</feature>
<dbReference type="Pfam" id="PF02230">
    <property type="entry name" value="Abhydrolase_2"/>
    <property type="match status" value="1"/>
</dbReference>
<dbReference type="Proteomes" id="UP001498398">
    <property type="component" value="Unassembled WGS sequence"/>
</dbReference>
<keyword evidence="6" id="KW-0276">Fatty acid metabolism</keyword>
<accession>A0ABR1JCL6</accession>
<dbReference type="EC" id="3.1.2.22" evidence="2"/>
<sequence>MSVNLQLQPVESSASLDLGESQVLKYLTITPPKPPTATIIFLHGLGDSALGWQPMPKIFYADPDLQHIKWIIPTAPSRSVTVNRGRIMNAWFDVFDVDRREVEDVDGMRKAVGWIKRLIDAEIESGTKPGRIIIAGISQGSVVSILTGLTSIGGESTHSRLAGVAVLASRIPMMSSFKELILPTAIENPIPMFWNHGTEDETITLEFAKRGVDLLREVGIPVQLSPGSQTDYRGLSFHTYEGLAHWISKEEVDDWKEWTKKAVPAE</sequence>
<name>A0ABR1JCL6_9AGAR</name>
<evidence type="ECO:0000256" key="3">
    <source>
        <dbReference type="ARBA" id="ARBA00014923"/>
    </source>
</evidence>
<comment type="function">
    <text evidence="7">Hydrolyzes fatty acids from S-acylated cysteine residues in proteins with a strong preference for palmitoylated G-alpha proteins over other acyl substrates. Mediates the deacylation of G-alpha proteins such as GPA1 in vivo, but has weak or no activity toward palmitoylated Ras proteins. Has weak lysophospholipase activity in vitro; however such activity may not exist in vivo.</text>
</comment>
<dbReference type="SUPFAM" id="SSF53474">
    <property type="entry name" value="alpha/beta-Hydrolases"/>
    <property type="match status" value="1"/>
</dbReference>
<evidence type="ECO:0000256" key="8">
    <source>
        <dbReference type="ARBA" id="ARBA00031195"/>
    </source>
</evidence>
<proteinExistence type="inferred from homology"/>
<dbReference type="PANTHER" id="PTHR10655">
    <property type="entry name" value="LYSOPHOSPHOLIPASE-RELATED"/>
    <property type="match status" value="1"/>
</dbReference>
<evidence type="ECO:0000256" key="5">
    <source>
        <dbReference type="ARBA" id="ARBA00022801"/>
    </source>
</evidence>
<dbReference type="EMBL" id="JBANRG010000028">
    <property type="protein sequence ID" value="KAK7452762.1"/>
    <property type="molecule type" value="Genomic_DNA"/>
</dbReference>
<dbReference type="InterPro" id="IPR050565">
    <property type="entry name" value="LYPA1-2/EST-like"/>
</dbReference>
<comment type="similarity">
    <text evidence="1">Belongs to the AB hydrolase superfamily. AB hydrolase 2 family.</text>
</comment>
<dbReference type="InterPro" id="IPR003140">
    <property type="entry name" value="PLipase/COase/thioEstase"/>
</dbReference>
<protein>
    <recommendedName>
        <fullName evidence="3">Acyl-protein thioesterase 1</fullName>
        <ecNumber evidence="2">3.1.2.22</ecNumber>
    </recommendedName>
    <alternativeName>
        <fullName evidence="8">Palmitoyl-protein hydrolase</fullName>
    </alternativeName>
</protein>
<dbReference type="PANTHER" id="PTHR10655:SF17">
    <property type="entry name" value="LYSOPHOSPHOLIPASE-LIKE PROTEIN 1"/>
    <property type="match status" value="1"/>
</dbReference>
<keyword evidence="5" id="KW-0378">Hydrolase</keyword>
<evidence type="ECO:0000256" key="4">
    <source>
        <dbReference type="ARBA" id="ARBA00022487"/>
    </source>
</evidence>
<dbReference type="InterPro" id="IPR029058">
    <property type="entry name" value="AB_hydrolase_fold"/>
</dbReference>
<comment type="catalytic activity">
    <reaction evidence="9">
        <text>S-hexadecanoyl-L-cysteinyl-[protein] + H2O = L-cysteinyl-[protein] + hexadecanoate + H(+)</text>
        <dbReference type="Rhea" id="RHEA:19233"/>
        <dbReference type="Rhea" id="RHEA-COMP:10131"/>
        <dbReference type="Rhea" id="RHEA-COMP:11032"/>
        <dbReference type="ChEBI" id="CHEBI:7896"/>
        <dbReference type="ChEBI" id="CHEBI:15377"/>
        <dbReference type="ChEBI" id="CHEBI:15378"/>
        <dbReference type="ChEBI" id="CHEBI:29950"/>
        <dbReference type="ChEBI" id="CHEBI:74151"/>
        <dbReference type="EC" id="3.1.2.22"/>
    </reaction>
</comment>
<evidence type="ECO:0000256" key="1">
    <source>
        <dbReference type="ARBA" id="ARBA00006499"/>
    </source>
</evidence>
<comment type="caution">
    <text evidence="11">The sequence shown here is derived from an EMBL/GenBank/DDBJ whole genome shotgun (WGS) entry which is preliminary data.</text>
</comment>
<evidence type="ECO:0000259" key="10">
    <source>
        <dbReference type="Pfam" id="PF02230"/>
    </source>
</evidence>
<dbReference type="Gene3D" id="3.40.50.1820">
    <property type="entry name" value="alpha/beta hydrolase"/>
    <property type="match status" value="1"/>
</dbReference>
<evidence type="ECO:0000256" key="9">
    <source>
        <dbReference type="ARBA" id="ARBA00047337"/>
    </source>
</evidence>
<evidence type="ECO:0000256" key="7">
    <source>
        <dbReference type="ARBA" id="ARBA00029392"/>
    </source>
</evidence>
<keyword evidence="6" id="KW-0443">Lipid metabolism</keyword>
<evidence type="ECO:0000313" key="11">
    <source>
        <dbReference type="EMBL" id="KAK7452762.1"/>
    </source>
</evidence>
<organism evidence="11 12">
    <name type="scientific">Marasmiellus scandens</name>
    <dbReference type="NCBI Taxonomy" id="2682957"/>
    <lineage>
        <taxon>Eukaryota</taxon>
        <taxon>Fungi</taxon>
        <taxon>Dikarya</taxon>
        <taxon>Basidiomycota</taxon>
        <taxon>Agaricomycotina</taxon>
        <taxon>Agaricomycetes</taxon>
        <taxon>Agaricomycetidae</taxon>
        <taxon>Agaricales</taxon>
        <taxon>Marasmiineae</taxon>
        <taxon>Omphalotaceae</taxon>
        <taxon>Marasmiellus</taxon>
    </lineage>
</organism>
<keyword evidence="12" id="KW-1185">Reference proteome</keyword>
<keyword evidence="4" id="KW-0719">Serine esterase</keyword>
<evidence type="ECO:0000256" key="2">
    <source>
        <dbReference type="ARBA" id="ARBA00012423"/>
    </source>
</evidence>
<evidence type="ECO:0000313" key="12">
    <source>
        <dbReference type="Proteomes" id="UP001498398"/>
    </source>
</evidence>